<dbReference type="EMBL" id="DTMF01000178">
    <property type="protein sequence ID" value="HGF34153.1"/>
    <property type="molecule type" value="Genomic_DNA"/>
</dbReference>
<comment type="caution">
    <text evidence="1">The sequence shown here is derived from an EMBL/GenBank/DDBJ whole genome shotgun (WGS) entry which is preliminary data.</text>
</comment>
<name>A0A7C3ZAH7_9BACT</name>
<protein>
    <submittedName>
        <fullName evidence="1">Uncharacterized protein</fullName>
    </submittedName>
</protein>
<organism evidence="1">
    <name type="scientific">Desulfobacca acetoxidans</name>
    <dbReference type="NCBI Taxonomy" id="60893"/>
    <lineage>
        <taxon>Bacteria</taxon>
        <taxon>Pseudomonadati</taxon>
        <taxon>Thermodesulfobacteriota</taxon>
        <taxon>Desulfobaccia</taxon>
        <taxon>Desulfobaccales</taxon>
        <taxon>Desulfobaccaceae</taxon>
        <taxon>Desulfobacca</taxon>
    </lineage>
</organism>
<evidence type="ECO:0000313" key="1">
    <source>
        <dbReference type="EMBL" id="HGF34153.1"/>
    </source>
</evidence>
<accession>A0A7C3ZAH7</accession>
<proteinExistence type="predicted"/>
<dbReference type="AlphaFoldDB" id="A0A7C3ZAH7"/>
<gene>
    <name evidence="1" type="ORF">ENW96_07155</name>
</gene>
<reference evidence="1" key="1">
    <citation type="journal article" date="2020" name="mSystems">
        <title>Genome- and Community-Level Interaction Insights into Carbon Utilization and Element Cycling Functions of Hydrothermarchaeota in Hydrothermal Sediment.</title>
        <authorList>
            <person name="Zhou Z."/>
            <person name="Liu Y."/>
            <person name="Xu W."/>
            <person name="Pan J."/>
            <person name="Luo Z.H."/>
            <person name="Li M."/>
        </authorList>
    </citation>
    <scope>NUCLEOTIDE SEQUENCE [LARGE SCALE GENOMIC DNA]</scope>
    <source>
        <strain evidence="1">SpSt-897</strain>
    </source>
</reference>
<sequence>MLCSLSTKLGPEELKAIKALEGELGTPVLAFSCRPDLKPAAVTGDQLNKIQALESKLGLSLVAVAR</sequence>